<evidence type="ECO:0000313" key="3">
    <source>
        <dbReference type="Proteomes" id="UP000193642"/>
    </source>
</evidence>
<feature type="compositionally biased region" description="Polar residues" evidence="1">
    <location>
        <begin position="224"/>
        <end position="234"/>
    </location>
</feature>
<feature type="region of interest" description="Disordered" evidence="1">
    <location>
        <begin position="208"/>
        <end position="234"/>
    </location>
</feature>
<feature type="compositionally biased region" description="Basic and acidic residues" evidence="1">
    <location>
        <begin position="8"/>
        <end position="25"/>
    </location>
</feature>
<proteinExistence type="predicted"/>
<dbReference type="EMBL" id="MCGO01000003">
    <property type="protein sequence ID" value="ORY52650.1"/>
    <property type="molecule type" value="Genomic_DNA"/>
</dbReference>
<dbReference type="AlphaFoldDB" id="A0A1Y2D062"/>
<organism evidence="2 3">
    <name type="scientific">Rhizoclosmatium globosum</name>
    <dbReference type="NCBI Taxonomy" id="329046"/>
    <lineage>
        <taxon>Eukaryota</taxon>
        <taxon>Fungi</taxon>
        <taxon>Fungi incertae sedis</taxon>
        <taxon>Chytridiomycota</taxon>
        <taxon>Chytridiomycota incertae sedis</taxon>
        <taxon>Chytridiomycetes</taxon>
        <taxon>Chytridiales</taxon>
        <taxon>Chytriomycetaceae</taxon>
        <taxon>Rhizoclosmatium</taxon>
    </lineage>
</organism>
<feature type="region of interest" description="Disordered" evidence="1">
    <location>
        <begin position="1"/>
        <end position="47"/>
    </location>
</feature>
<dbReference type="Proteomes" id="UP000193642">
    <property type="component" value="Unassembled WGS sequence"/>
</dbReference>
<accession>A0A1Y2D062</accession>
<dbReference type="OrthoDB" id="2177857at2759"/>
<protein>
    <submittedName>
        <fullName evidence="2">Uncharacterized protein</fullName>
    </submittedName>
</protein>
<keyword evidence="3" id="KW-1185">Reference proteome</keyword>
<evidence type="ECO:0000256" key="1">
    <source>
        <dbReference type="SAM" id="MobiDB-lite"/>
    </source>
</evidence>
<sequence length="424" mass="47198">MSATVIQQDREQERERDKDKRDIRRFFASQRQSQSQSPNAVDQQHPNHHTRLSSFLKSISIRKVRNQSLPPSSELLFENKASTTAIILEPNGHVSLANQGRSNSLPSLPVYFERSVSLAASSYLSVNNLHTISTPSRTYSQSASTSNTQQRFRQPLDTDEFVIKDEDPAVDTLTYMPPDIPIQRRTSVSRHSPLLHDTTESTIAVTTETKDDKLKTLDSPPSAPTQTKHPPNSHTADAIISAAVAPFNSKASSTTVFPSRRSSLPVNTSTSTAFRSMVTSIASSMSDMSSTESSETALDVAHPINPKDVVIDLFDVVVDETPVKNVHVHSSRVSMGGNKLARLLRAFIPESVIDAERMRKNNAPRMERSLSLMNNLELWLVDQIYNVSFQKLSKDSYPLAEAVVISNLVKSLISRYPALKRRNF</sequence>
<comment type="caution">
    <text evidence="2">The sequence shown here is derived from an EMBL/GenBank/DDBJ whole genome shotgun (WGS) entry which is preliminary data.</text>
</comment>
<name>A0A1Y2D062_9FUNG</name>
<reference evidence="2 3" key="1">
    <citation type="submission" date="2016-07" db="EMBL/GenBank/DDBJ databases">
        <title>Pervasive Adenine N6-methylation of Active Genes in Fungi.</title>
        <authorList>
            <consortium name="DOE Joint Genome Institute"/>
            <person name="Mondo S.J."/>
            <person name="Dannebaum R.O."/>
            <person name="Kuo R.C."/>
            <person name="Labutti K."/>
            <person name="Haridas S."/>
            <person name="Kuo A."/>
            <person name="Salamov A."/>
            <person name="Ahrendt S.R."/>
            <person name="Lipzen A."/>
            <person name="Sullivan W."/>
            <person name="Andreopoulos W.B."/>
            <person name="Clum A."/>
            <person name="Lindquist E."/>
            <person name="Daum C."/>
            <person name="Ramamoorthy G.K."/>
            <person name="Gryganskyi A."/>
            <person name="Culley D."/>
            <person name="Magnuson J.K."/>
            <person name="James T.Y."/>
            <person name="O'Malley M.A."/>
            <person name="Stajich J.E."/>
            <person name="Spatafora J.W."/>
            <person name="Visel A."/>
            <person name="Grigoriev I.V."/>
        </authorList>
    </citation>
    <scope>NUCLEOTIDE SEQUENCE [LARGE SCALE GENOMIC DNA]</scope>
    <source>
        <strain evidence="2 3">JEL800</strain>
    </source>
</reference>
<gene>
    <name evidence="2" type="ORF">BCR33DRAFT_711909</name>
</gene>
<evidence type="ECO:0000313" key="2">
    <source>
        <dbReference type="EMBL" id="ORY52650.1"/>
    </source>
</evidence>